<comment type="caution">
    <text evidence="1">The sequence shown here is derived from an EMBL/GenBank/DDBJ whole genome shotgun (WGS) entry which is preliminary data.</text>
</comment>
<protein>
    <submittedName>
        <fullName evidence="1">Uncharacterized protein</fullName>
    </submittedName>
</protein>
<dbReference type="Proteomes" id="UP000076577">
    <property type="component" value="Unassembled WGS sequence"/>
</dbReference>
<dbReference type="AlphaFoldDB" id="A0A165U309"/>
<gene>
    <name evidence="1" type="ORF">PsAD2_04001</name>
</gene>
<dbReference type="EMBL" id="LMCB01000116">
    <property type="protein sequence ID" value="KZL10342.1"/>
    <property type="molecule type" value="Genomic_DNA"/>
</dbReference>
<evidence type="ECO:0000313" key="1">
    <source>
        <dbReference type="EMBL" id="KZL10342.1"/>
    </source>
</evidence>
<evidence type="ECO:0000313" key="2">
    <source>
        <dbReference type="Proteomes" id="UP000076577"/>
    </source>
</evidence>
<accession>A0A165U309</accession>
<name>A0A165U309_9HYPH</name>
<dbReference type="RefSeq" id="WP_139201460.1">
    <property type="nucleotide sequence ID" value="NZ_FOFM01000027.1"/>
</dbReference>
<sequence>MNAKILTFPTKQTAINRAEVISLSEVLEAAWDASLEATLEFVEQNGDYFEEGGAHVVFADLNAPFVRLLKVKGVGEGMSTGEWKVSLLLGLPYKSRCAYEAGCKAFVEELKLRKISAHVVSFAKDEERF</sequence>
<proteinExistence type="predicted"/>
<reference evidence="1 2" key="1">
    <citation type="journal article" date="2016" name="Front. Microbiol.">
        <title>Comparative Genomic Analysis Reveals a Diverse Repertoire of Genes Involved in Prokaryote-Eukaryote Interactions within the Pseudovibrio Genus.</title>
        <authorList>
            <person name="Romano S."/>
            <person name="Fernandez-Guerra A."/>
            <person name="Reen F.J."/>
            <person name="Glockner F.O."/>
            <person name="Crowley S.P."/>
            <person name="O'Sullivan O."/>
            <person name="Cotter P.D."/>
            <person name="Adams C."/>
            <person name="Dobson A.D."/>
            <person name="O'Gara F."/>
        </authorList>
    </citation>
    <scope>NUCLEOTIDE SEQUENCE [LARGE SCALE GENOMIC DNA]</scope>
    <source>
        <strain evidence="1 2">Ad2</strain>
    </source>
</reference>
<keyword evidence="2" id="KW-1185">Reference proteome</keyword>
<organism evidence="1 2">
    <name type="scientific">Pseudovibrio axinellae</name>
    <dbReference type="NCBI Taxonomy" id="989403"/>
    <lineage>
        <taxon>Bacteria</taxon>
        <taxon>Pseudomonadati</taxon>
        <taxon>Pseudomonadota</taxon>
        <taxon>Alphaproteobacteria</taxon>
        <taxon>Hyphomicrobiales</taxon>
        <taxon>Stappiaceae</taxon>
        <taxon>Pseudovibrio</taxon>
    </lineage>
</organism>
<dbReference type="OrthoDB" id="7881520at2"/>
<dbReference type="PATRIC" id="fig|989403.3.peg.4367"/>